<feature type="transmembrane region" description="Helical" evidence="5">
    <location>
        <begin position="259"/>
        <end position="279"/>
    </location>
</feature>
<protein>
    <submittedName>
        <fullName evidence="6">Energy-coupling factor transporter transmembrane component T</fullName>
    </submittedName>
</protein>
<evidence type="ECO:0000256" key="5">
    <source>
        <dbReference type="SAM" id="Phobius"/>
    </source>
</evidence>
<evidence type="ECO:0000256" key="1">
    <source>
        <dbReference type="ARBA" id="ARBA00004141"/>
    </source>
</evidence>
<evidence type="ECO:0000256" key="2">
    <source>
        <dbReference type="ARBA" id="ARBA00022692"/>
    </source>
</evidence>
<dbReference type="Proteomes" id="UP001232750">
    <property type="component" value="Unassembled WGS sequence"/>
</dbReference>
<feature type="transmembrane region" description="Helical" evidence="5">
    <location>
        <begin position="48"/>
        <end position="68"/>
    </location>
</feature>
<keyword evidence="3 5" id="KW-1133">Transmembrane helix</keyword>
<evidence type="ECO:0000256" key="4">
    <source>
        <dbReference type="ARBA" id="ARBA00023136"/>
    </source>
</evidence>
<evidence type="ECO:0000313" key="6">
    <source>
        <dbReference type="EMBL" id="MDJ1651862.1"/>
    </source>
</evidence>
<sequence>MTCDGSTSCKRRTGDAVKPTAFDLFHPAVALAYFGVLLILGMAALQPVYVLVTFVAALAYAVVLRGARATARTLAWQLPLVVVVALANPLFSASGSTELFRIGLRAFYLESFVFGACMGLMLASMLLVLSNASHVLTSDKVLALFGNVAPTVGLMLSMTARLVPQFVRRGTDIAATQRACTAAQGSGGEGNVSAQGERGGRGKLEKRALVRDNLRLTSVLMGWSMEDSLETASAMKARGWGAGARRTTYTRYRFRTRDAAALAVGGALALAAAVAAWVACAQFRFYPTIEGLAPWWNYLPFVLFAALPLIMEAVEKVRWRL</sequence>
<feature type="transmembrane region" description="Helical" evidence="5">
    <location>
        <begin position="24"/>
        <end position="41"/>
    </location>
</feature>
<organism evidence="6 7">
    <name type="scientific">Gordonibacter faecis</name>
    <dbReference type="NCBI Taxonomy" id="3047475"/>
    <lineage>
        <taxon>Bacteria</taxon>
        <taxon>Bacillati</taxon>
        <taxon>Actinomycetota</taxon>
        <taxon>Coriobacteriia</taxon>
        <taxon>Eggerthellales</taxon>
        <taxon>Eggerthellaceae</taxon>
        <taxon>Gordonibacter</taxon>
    </lineage>
</organism>
<evidence type="ECO:0000313" key="7">
    <source>
        <dbReference type="Proteomes" id="UP001232750"/>
    </source>
</evidence>
<feature type="transmembrane region" description="Helical" evidence="5">
    <location>
        <begin position="295"/>
        <end position="314"/>
    </location>
</feature>
<keyword evidence="7" id="KW-1185">Reference proteome</keyword>
<keyword evidence="4 5" id="KW-0472">Membrane</keyword>
<dbReference type="InterPro" id="IPR003339">
    <property type="entry name" value="ABC/ECF_trnsptr_transmembrane"/>
</dbReference>
<gene>
    <name evidence="6" type="ORF">QNJ86_13710</name>
</gene>
<dbReference type="EMBL" id="JASJEU010000026">
    <property type="protein sequence ID" value="MDJ1651862.1"/>
    <property type="molecule type" value="Genomic_DNA"/>
</dbReference>
<name>A0ABT7DR15_9ACTN</name>
<comment type="caution">
    <text evidence="6">The sequence shown here is derived from an EMBL/GenBank/DDBJ whole genome shotgun (WGS) entry which is preliminary data.</text>
</comment>
<feature type="transmembrane region" description="Helical" evidence="5">
    <location>
        <begin position="141"/>
        <end position="163"/>
    </location>
</feature>
<keyword evidence="2 5" id="KW-0812">Transmembrane</keyword>
<accession>A0ABT7DR15</accession>
<dbReference type="RefSeq" id="WP_283833216.1">
    <property type="nucleotide sequence ID" value="NZ_JASJEU010000026.1"/>
</dbReference>
<dbReference type="CDD" id="cd16914">
    <property type="entry name" value="EcfT"/>
    <property type="match status" value="1"/>
</dbReference>
<comment type="subcellular location">
    <subcellularLocation>
        <location evidence="1">Membrane</location>
        <topology evidence="1">Multi-pass membrane protein</topology>
    </subcellularLocation>
</comment>
<evidence type="ECO:0000256" key="3">
    <source>
        <dbReference type="ARBA" id="ARBA00022989"/>
    </source>
</evidence>
<feature type="transmembrane region" description="Helical" evidence="5">
    <location>
        <begin position="106"/>
        <end position="129"/>
    </location>
</feature>
<reference evidence="6 7" key="1">
    <citation type="submission" date="2023-05" db="EMBL/GenBank/DDBJ databases">
        <title>Gordonibacter KGMB12511T sp. nov., isolated from faeces of healthy Korean.</title>
        <authorList>
            <person name="Kim H.S."/>
            <person name="Kim J.-S."/>
            <person name="Suh M.K."/>
            <person name="Eom M.K."/>
            <person name="Do H.E."/>
            <person name="Lee J.-S."/>
        </authorList>
    </citation>
    <scope>NUCLEOTIDE SEQUENCE [LARGE SCALE GENOMIC DNA]</scope>
    <source>
        <strain evidence="6 7">KGMB12511</strain>
    </source>
</reference>
<proteinExistence type="predicted"/>